<keyword evidence="1" id="KW-0472">Membrane</keyword>
<gene>
    <name evidence="2" type="ORF">METZ01_LOCUS26710</name>
</gene>
<feature type="non-terminal residue" evidence="2">
    <location>
        <position position="1"/>
    </location>
</feature>
<name>A0A381Q3C7_9ZZZZ</name>
<proteinExistence type="predicted"/>
<feature type="transmembrane region" description="Helical" evidence="1">
    <location>
        <begin position="59"/>
        <end position="76"/>
    </location>
</feature>
<sequence>VGHGSEFKIRLLGIDDRHFPEHIRQGKSPRIEAAKFVLSTPSVEDRFSKMIVRSRQIRVLWLLCVLCSLFAFGEFVEGQSGTLTKEENFRAQQNGTLLGQLRAGMSLEVLEATDDWLQFDFDGWIWTRSLQAVNRGAFDLVVSVEGGENIRGGPGGEILGHVEQGTLLETVERVAGWARVHRRAWIWRSSVALFGTDPSGDSAGRSDLTTPSSSVGVGEWAQGFSANAPVLSTPDGDTLATLASSTNLQVLAREGNWTRVRLEGWIWLPEGADEGAGVSDATLASVAAAPDDYRGEVVQWDLQFISLERAEEIRTDFYETEPFLLTRMGDGNQSFVYVAIPPERLGEAQRLDPLERIRVLGRVRTGSARLTGSPILELLSFERIP</sequence>
<keyword evidence="1" id="KW-1133">Transmembrane helix</keyword>
<reference evidence="2" key="1">
    <citation type="submission" date="2018-05" db="EMBL/GenBank/DDBJ databases">
        <authorList>
            <person name="Lanie J.A."/>
            <person name="Ng W.-L."/>
            <person name="Kazmierczak K.M."/>
            <person name="Andrzejewski T.M."/>
            <person name="Davidsen T.M."/>
            <person name="Wayne K.J."/>
            <person name="Tettelin H."/>
            <person name="Glass J.I."/>
            <person name="Rusch D."/>
            <person name="Podicherti R."/>
            <person name="Tsui H.-C.T."/>
            <person name="Winkler M.E."/>
        </authorList>
    </citation>
    <scope>NUCLEOTIDE SEQUENCE</scope>
</reference>
<dbReference type="EMBL" id="UINC01001193">
    <property type="protein sequence ID" value="SUZ73856.1"/>
    <property type="molecule type" value="Genomic_DNA"/>
</dbReference>
<evidence type="ECO:0000256" key="1">
    <source>
        <dbReference type="SAM" id="Phobius"/>
    </source>
</evidence>
<organism evidence="2">
    <name type="scientific">marine metagenome</name>
    <dbReference type="NCBI Taxonomy" id="408172"/>
    <lineage>
        <taxon>unclassified sequences</taxon>
        <taxon>metagenomes</taxon>
        <taxon>ecological metagenomes</taxon>
    </lineage>
</organism>
<accession>A0A381Q3C7</accession>
<dbReference type="AlphaFoldDB" id="A0A381Q3C7"/>
<evidence type="ECO:0008006" key="3">
    <source>
        <dbReference type="Google" id="ProtNLM"/>
    </source>
</evidence>
<keyword evidence="1" id="KW-0812">Transmembrane</keyword>
<evidence type="ECO:0000313" key="2">
    <source>
        <dbReference type="EMBL" id="SUZ73856.1"/>
    </source>
</evidence>
<protein>
    <recommendedName>
        <fullName evidence="3">SH3b domain-containing protein</fullName>
    </recommendedName>
</protein>